<dbReference type="SMART" id="SM00382">
    <property type="entry name" value="AAA"/>
    <property type="match status" value="1"/>
</dbReference>
<dbReference type="RefSeq" id="WP_107533077.1">
    <property type="nucleotide sequence ID" value="NZ_PZEV01000004.1"/>
</dbReference>
<dbReference type="STRING" id="1194526.A284_00910"/>
<dbReference type="PANTHER" id="PTHR43335:SF8">
    <property type="entry name" value="ABC TRANSPORTER, ATP-BINDING PROTEIN"/>
    <property type="match status" value="1"/>
</dbReference>
<dbReference type="GO" id="GO:0016887">
    <property type="term" value="F:ATP hydrolysis activity"/>
    <property type="evidence" value="ECO:0007669"/>
    <property type="project" value="InterPro"/>
</dbReference>
<gene>
    <name evidence="6" type="ORF">BU085_02220</name>
</gene>
<dbReference type="SUPFAM" id="SSF52540">
    <property type="entry name" value="P-loop containing nucleoside triphosphate hydrolases"/>
    <property type="match status" value="1"/>
</dbReference>
<dbReference type="InterPro" id="IPR017871">
    <property type="entry name" value="ABC_transporter-like_CS"/>
</dbReference>
<evidence type="ECO:0000256" key="3">
    <source>
        <dbReference type="ARBA" id="ARBA00022741"/>
    </source>
</evidence>
<keyword evidence="4 6" id="KW-0067">ATP-binding</keyword>
<dbReference type="InterPro" id="IPR027417">
    <property type="entry name" value="P-loop_NTPase"/>
</dbReference>
<dbReference type="EMBL" id="PZEV01000004">
    <property type="protein sequence ID" value="PTI52299.1"/>
    <property type="molecule type" value="Genomic_DNA"/>
</dbReference>
<evidence type="ECO:0000313" key="6">
    <source>
        <dbReference type="EMBL" id="PTI52299.1"/>
    </source>
</evidence>
<sequence length="302" mass="34422">MNPVLQTKQLSKKFKHDYGLQPTDFNLYEGEICAIIGRNGAGKSTLFKLIANQIHPTSGSIKLFGEDGYNINNQGRKRVGFMIETPEFISNFTAYQNLYYFSIQRGVTNNEKIEEVLTLVGLKNITKKVKQYSLGMKQRLGIALALLTGPDILVLDEPINGLDAQGIKRFRDLILKLNEENGITILISSHILNELQQLAYRFVFIEKGEIIEDISKEQMLSKGKRQLIIKVDKPESAVRILEEHIENIKYKVLHNKEIVIEPPNIESSDINKLLLNNNIAVEEFKIETTNLEDYFLNKGVEK</sequence>
<feature type="domain" description="ABC transporter" evidence="5">
    <location>
        <begin position="5"/>
        <end position="232"/>
    </location>
</feature>
<reference evidence="6 7" key="1">
    <citation type="journal article" date="2016" name="Front. Microbiol.">
        <title>Comprehensive Phylogenetic Analysis of Bovine Non-aureus Staphylococci Species Based on Whole-Genome Sequencing.</title>
        <authorList>
            <person name="Naushad S."/>
            <person name="Barkema H.W."/>
            <person name="Luby C."/>
            <person name="Condas L.A."/>
            <person name="Nobrega D.B."/>
            <person name="Carson D.A."/>
            <person name="De Buck J."/>
        </authorList>
    </citation>
    <scope>NUCLEOTIDE SEQUENCE [LARGE SCALE GENOMIC DNA]</scope>
    <source>
        <strain evidence="6 7">SNUC 2993</strain>
    </source>
</reference>
<evidence type="ECO:0000313" key="7">
    <source>
        <dbReference type="Proteomes" id="UP000240717"/>
    </source>
</evidence>
<evidence type="ECO:0000259" key="5">
    <source>
        <dbReference type="PROSITE" id="PS50893"/>
    </source>
</evidence>
<protein>
    <submittedName>
        <fullName evidence="6">ABC transporter ATP-binding protein</fullName>
    </submittedName>
</protein>
<comment type="similarity">
    <text evidence="1">Belongs to the ABC transporter superfamily.</text>
</comment>
<dbReference type="InterPro" id="IPR003593">
    <property type="entry name" value="AAA+_ATPase"/>
</dbReference>
<evidence type="ECO:0000256" key="4">
    <source>
        <dbReference type="ARBA" id="ARBA00022840"/>
    </source>
</evidence>
<evidence type="ECO:0000256" key="2">
    <source>
        <dbReference type="ARBA" id="ARBA00022448"/>
    </source>
</evidence>
<keyword evidence="2" id="KW-0813">Transport</keyword>
<dbReference type="Gene3D" id="3.40.50.300">
    <property type="entry name" value="P-loop containing nucleotide triphosphate hydrolases"/>
    <property type="match status" value="1"/>
</dbReference>
<name>A0A2T4Q356_STAWA</name>
<dbReference type="PROSITE" id="PS50893">
    <property type="entry name" value="ABC_TRANSPORTER_2"/>
    <property type="match status" value="1"/>
</dbReference>
<proteinExistence type="inferred from homology"/>
<dbReference type="Pfam" id="PF00005">
    <property type="entry name" value="ABC_tran"/>
    <property type="match status" value="1"/>
</dbReference>
<organism evidence="6 7">
    <name type="scientific">Staphylococcus warneri</name>
    <dbReference type="NCBI Taxonomy" id="1292"/>
    <lineage>
        <taxon>Bacteria</taxon>
        <taxon>Bacillati</taxon>
        <taxon>Bacillota</taxon>
        <taxon>Bacilli</taxon>
        <taxon>Bacillales</taxon>
        <taxon>Staphylococcaceae</taxon>
        <taxon>Staphylococcus</taxon>
    </lineage>
</organism>
<dbReference type="Proteomes" id="UP000240717">
    <property type="component" value="Unassembled WGS sequence"/>
</dbReference>
<accession>A0A2T4Q356</accession>
<dbReference type="GO" id="GO:0005524">
    <property type="term" value="F:ATP binding"/>
    <property type="evidence" value="ECO:0007669"/>
    <property type="project" value="UniProtKB-KW"/>
</dbReference>
<dbReference type="AlphaFoldDB" id="A0A2T4Q356"/>
<evidence type="ECO:0000256" key="1">
    <source>
        <dbReference type="ARBA" id="ARBA00005417"/>
    </source>
</evidence>
<comment type="caution">
    <text evidence="6">The sequence shown here is derived from an EMBL/GenBank/DDBJ whole genome shotgun (WGS) entry which is preliminary data.</text>
</comment>
<dbReference type="PANTHER" id="PTHR43335">
    <property type="entry name" value="ABC TRANSPORTER, ATP-BINDING PROTEIN"/>
    <property type="match status" value="1"/>
</dbReference>
<dbReference type="PROSITE" id="PS00211">
    <property type="entry name" value="ABC_TRANSPORTER_1"/>
    <property type="match status" value="1"/>
</dbReference>
<dbReference type="InterPro" id="IPR003439">
    <property type="entry name" value="ABC_transporter-like_ATP-bd"/>
</dbReference>
<keyword evidence="3" id="KW-0547">Nucleotide-binding</keyword>